<sequence>MDRNEGDFNCRCCTDPDGDDFYTKLGDSGQSSLYYVHIPDADAIFVDTRLHGGPNGADESSLYYVNQLAEPNGATVAECSAMCDGVSNVFQLQNQNGGDNNCRCCSGGDS</sequence>
<name>A0ABQ6N9P8_9STRA</name>
<gene>
    <name evidence="1" type="ORF">TeGR_g15272</name>
</gene>
<keyword evidence="2" id="KW-1185">Reference proteome</keyword>
<accession>A0ABQ6N9P8</accession>
<protein>
    <submittedName>
        <fullName evidence="1">Uncharacterized protein</fullName>
    </submittedName>
</protein>
<evidence type="ECO:0000313" key="1">
    <source>
        <dbReference type="EMBL" id="GMI49887.1"/>
    </source>
</evidence>
<evidence type="ECO:0000313" key="2">
    <source>
        <dbReference type="Proteomes" id="UP001165060"/>
    </source>
</evidence>
<feature type="non-terminal residue" evidence="1">
    <location>
        <position position="110"/>
    </location>
</feature>
<reference evidence="1 2" key="1">
    <citation type="journal article" date="2023" name="Commun. Biol.">
        <title>Genome analysis of Parmales, the sister group of diatoms, reveals the evolutionary specialization of diatoms from phago-mixotrophs to photoautotrophs.</title>
        <authorList>
            <person name="Ban H."/>
            <person name="Sato S."/>
            <person name="Yoshikawa S."/>
            <person name="Yamada K."/>
            <person name="Nakamura Y."/>
            <person name="Ichinomiya M."/>
            <person name="Sato N."/>
            <person name="Blanc-Mathieu R."/>
            <person name="Endo H."/>
            <person name="Kuwata A."/>
            <person name="Ogata H."/>
        </authorList>
    </citation>
    <scope>NUCLEOTIDE SEQUENCE [LARGE SCALE GENOMIC DNA]</scope>
</reference>
<comment type="caution">
    <text evidence="1">The sequence shown here is derived from an EMBL/GenBank/DDBJ whole genome shotgun (WGS) entry which is preliminary data.</text>
</comment>
<dbReference type="Proteomes" id="UP001165060">
    <property type="component" value="Unassembled WGS sequence"/>
</dbReference>
<proteinExistence type="predicted"/>
<dbReference type="EMBL" id="BRYB01006858">
    <property type="protein sequence ID" value="GMI49887.1"/>
    <property type="molecule type" value="Genomic_DNA"/>
</dbReference>
<organism evidence="1 2">
    <name type="scientific">Tetraparma gracilis</name>
    <dbReference type="NCBI Taxonomy" id="2962635"/>
    <lineage>
        <taxon>Eukaryota</taxon>
        <taxon>Sar</taxon>
        <taxon>Stramenopiles</taxon>
        <taxon>Ochrophyta</taxon>
        <taxon>Bolidophyceae</taxon>
        <taxon>Parmales</taxon>
        <taxon>Triparmaceae</taxon>
        <taxon>Tetraparma</taxon>
    </lineage>
</organism>